<evidence type="ECO:0000313" key="5">
    <source>
        <dbReference type="EMBL" id="GGB42560.1"/>
    </source>
</evidence>
<keyword evidence="2" id="KW-0012">Acyltransferase</keyword>
<feature type="region of interest" description="Disordered" evidence="3">
    <location>
        <begin position="143"/>
        <end position="179"/>
    </location>
</feature>
<dbReference type="CDD" id="cd04301">
    <property type="entry name" value="NAT_SF"/>
    <property type="match status" value="1"/>
</dbReference>
<dbReference type="GO" id="GO:0016747">
    <property type="term" value="F:acyltransferase activity, transferring groups other than amino-acyl groups"/>
    <property type="evidence" value="ECO:0007669"/>
    <property type="project" value="InterPro"/>
</dbReference>
<dbReference type="Gene3D" id="3.40.630.30">
    <property type="match status" value="1"/>
</dbReference>
<dbReference type="RefSeq" id="WP_188838541.1">
    <property type="nucleotide sequence ID" value="NZ_BMHI01000006.1"/>
</dbReference>
<evidence type="ECO:0000256" key="1">
    <source>
        <dbReference type="ARBA" id="ARBA00022679"/>
    </source>
</evidence>
<evidence type="ECO:0000256" key="2">
    <source>
        <dbReference type="ARBA" id="ARBA00023315"/>
    </source>
</evidence>
<dbReference type="InterPro" id="IPR000182">
    <property type="entry name" value="GNAT_dom"/>
</dbReference>
<accession>A0A916TGT0</accession>
<organism evidence="5 6">
    <name type="scientific">Flexivirga endophytica</name>
    <dbReference type="NCBI Taxonomy" id="1849103"/>
    <lineage>
        <taxon>Bacteria</taxon>
        <taxon>Bacillati</taxon>
        <taxon>Actinomycetota</taxon>
        <taxon>Actinomycetes</taxon>
        <taxon>Micrococcales</taxon>
        <taxon>Dermacoccaceae</taxon>
        <taxon>Flexivirga</taxon>
    </lineage>
</organism>
<evidence type="ECO:0000259" key="4">
    <source>
        <dbReference type="PROSITE" id="PS51186"/>
    </source>
</evidence>
<feature type="compositionally biased region" description="Acidic residues" evidence="3">
    <location>
        <begin position="150"/>
        <end position="161"/>
    </location>
</feature>
<dbReference type="InterPro" id="IPR050832">
    <property type="entry name" value="Bact_Acetyltransf"/>
</dbReference>
<dbReference type="PANTHER" id="PTHR43877">
    <property type="entry name" value="AMINOALKYLPHOSPHONATE N-ACETYLTRANSFERASE-RELATED-RELATED"/>
    <property type="match status" value="1"/>
</dbReference>
<dbReference type="InterPro" id="IPR016181">
    <property type="entry name" value="Acyl_CoA_acyltransferase"/>
</dbReference>
<keyword evidence="6" id="KW-1185">Reference proteome</keyword>
<keyword evidence="1" id="KW-0808">Transferase</keyword>
<dbReference type="AlphaFoldDB" id="A0A916TGT0"/>
<gene>
    <name evidence="5" type="ORF">GCM10011492_36890</name>
</gene>
<dbReference type="PANTHER" id="PTHR43877:SF1">
    <property type="entry name" value="ACETYLTRANSFERASE"/>
    <property type="match status" value="1"/>
</dbReference>
<name>A0A916TGT0_9MICO</name>
<dbReference type="SUPFAM" id="SSF55729">
    <property type="entry name" value="Acyl-CoA N-acyltransferases (Nat)"/>
    <property type="match status" value="1"/>
</dbReference>
<dbReference type="EMBL" id="BMHI01000006">
    <property type="protein sequence ID" value="GGB42560.1"/>
    <property type="molecule type" value="Genomic_DNA"/>
</dbReference>
<evidence type="ECO:0000313" key="6">
    <source>
        <dbReference type="Proteomes" id="UP000636793"/>
    </source>
</evidence>
<protein>
    <submittedName>
        <fullName evidence="5">N-acetyltransferase</fullName>
    </submittedName>
</protein>
<proteinExistence type="predicted"/>
<reference evidence="5" key="2">
    <citation type="submission" date="2020-09" db="EMBL/GenBank/DDBJ databases">
        <authorList>
            <person name="Sun Q."/>
            <person name="Zhou Y."/>
        </authorList>
    </citation>
    <scope>NUCLEOTIDE SEQUENCE</scope>
    <source>
        <strain evidence="5">CGMCC 1.15085</strain>
    </source>
</reference>
<reference evidence="5" key="1">
    <citation type="journal article" date="2014" name="Int. J. Syst. Evol. Microbiol.">
        <title>Complete genome sequence of Corynebacterium casei LMG S-19264T (=DSM 44701T), isolated from a smear-ripened cheese.</title>
        <authorList>
            <consortium name="US DOE Joint Genome Institute (JGI-PGF)"/>
            <person name="Walter F."/>
            <person name="Albersmeier A."/>
            <person name="Kalinowski J."/>
            <person name="Ruckert C."/>
        </authorList>
    </citation>
    <scope>NUCLEOTIDE SEQUENCE</scope>
    <source>
        <strain evidence="5">CGMCC 1.15085</strain>
    </source>
</reference>
<sequence>MTDITVRALGDEEWQVYRDVRLTALREAPDAFAASVSQEEKFDDELWQARIKRSRRLVAEDGDKIVGVVSVGSKPGNDERVSELFGLWVDPELRGKGVAWKLVDAGVRQARQDSYDFVLYWVGTDNGRAVAFASSFGFRPTDGRRAMQSEAEDDASSEDEMAMVYPLGDDPGAVPSSVL</sequence>
<dbReference type="Pfam" id="PF00583">
    <property type="entry name" value="Acetyltransf_1"/>
    <property type="match status" value="1"/>
</dbReference>
<comment type="caution">
    <text evidence="5">The sequence shown here is derived from an EMBL/GenBank/DDBJ whole genome shotgun (WGS) entry which is preliminary data.</text>
</comment>
<dbReference type="Proteomes" id="UP000636793">
    <property type="component" value="Unassembled WGS sequence"/>
</dbReference>
<feature type="domain" description="N-acetyltransferase" evidence="4">
    <location>
        <begin position="4"/>
        <end position="168"/>
    </location>
</feature>
<dbReference type="PROSITE" id="PS51186">
    <property type="entry name" value="GNAT"/>
    <property type="match status" value="1"/>
</dbReference>
<evidence type="ECO:0000256" key="3">
    <source>
        <dbReference type="SAM" id="MobiDB-lite"/>
    </source>
</evidence>